<reference evidence="4 5" key="1">
    <citation type="submission" date="2016-10" db="EMBL/GenBank/DDBJ databases">
        <authorList>
            <person name="de Groot N.N."/>
        </authorList>
    </citation>
    <scope>NUCLEOTIDE SEQUENCE [LARGE SCALE GENOMIC DNA]</scope>
    <source>
        <strain evidence="4 5">DSM 12272</strain>
    </source>
</reference>
<dbReference type="InterPro" id="IPR043504">
    <property type="entry name" value="Peptidase_S1_PA_chymotrypsin"/>
</dbReference>
<name>A0A1H0VTJ2_9CLOT</name>
<proteinExistence type="inferred from homology"/>
<dbReference type="InterPro" id="IPR051201">
    <property type="entry name" value="Chloro_Bact_Ser_Proteases"/>
</dbReference>
<dbReference type="PRINTS" id="PR00834">
    <property type="entry name" value="PROTEASES2C"/>
</dbReference>
<dbReference type="InterPro" id="IPR001940">
    <property type="entry name" value="Peptidase_S1C"/>
</dbReference>
<protein>
    <submittedName>
        <fullName evidence="4">Serine protease Do</fullName>
    </submittedName>
</protein>
<organism evidence="4 5">
    <name type="scientific">Clostridium gasigenes</name>
    <dbReference type="NCBI Taxonomy" id="94869"/>
    <lineage>
        <taxon>Bacteria</taxon>
        <taxon>Bacillati</taxon>
        <taxon>Bacillota</taxon>
        <taxon>Clostridia</taxon>
        <taxon>Eubacteriales</taxon>
        <taxon>Clostridiaceae</taxon>
        <taxon>Clostridium</taxon>
    </lineage>
</organism>
<dbReference type="SUPFAM" id="SSF50494">
    <property type="entry name" value="Trypsin-like serine proteases"/>
    <property type="match status" value="1"/>
</dbReference>
<dbReference type="InterPro" id="IPR009003">
    <property type="entry name" value="Peptidase_S1_PA"/>
</dbReference>
<dbReference type="InterPro" id="IPR036034">
    <property type="entry name" value="PDZ_sf"/>
</dbReference>
<keyword evidence="2 4" id="KW-0645">Protease</keyword>
<evidence type="ECO:0000313" key="5">
    <source>
        <dbReference type="Proteomes" id="UP000198597"/>
    </source>
</evidence>
<dbReference type="SMART" id="SM00228">
    <property type="entry name" value="PDZ"/>
    <property type="match status" value="1"/>
</dbReference>
<gene>
    <name evidence="4" type="ORF">SAMN04488529_11915</name>
</gene>
<dbReference type="Gene3D" id="2.30.42.10">
    <property type="match status" value="1"/>
</dbReference>
<dbReference type="EMBL" id="FNJM01000019">
    <property type="protein sequence ID" value="SDP81416.1"/>
    <property type="molecule type" value="Genomic_DNA"/>
</dbReference>
<dbReference type="SUPFAM" id="SSF50156">
    <property type="entry name" value="PDZ domain-like"/>
    <property type="match status" value="1"/>
</dbReference>
<dbReference type="Gene3D" id="2.40.10.10">
    <property type="entry name" value="Trypsin-like serine proteases"/>
    <property type="match status" value="2"/>
</dbReference>
<sequence length="430" mass="47560">MDDNKEIYDVDDFQHVDTEKNDSRYLDNIKSEEVYDNREINMEYENSSRIEEEISSEEKSKKNKKTRVKKNRGGFKIIALIISCSLLSGIVGSTATYILFKKNILQSNIKNINNGPTTFDIDTTVLTPTEAFERVAPAVVVVSSKSIKEYGGFLPTEEVEGIGSGFIISEEGYILTNYHVIEGSKDVTVTLSDKREVKAKVINYDKNQDVAMLKIIDEIKVPAVVELGDSEALKPGEELIAIGTPLSKEFSQTVTKGIVSAVNRTVQTSQGVNSNFIQTDTPINPGNSGGPLVNNKGQVIGINARKIDGKDLKVEGMGFAIPINEVRGRIEALSKPIMELGITLRAVDKDTAKQNELEEGLYIINVVEYSSAEKAGLIPRDLITKFDGKRIKTFDELKAIKDTKNVGDTVKIEIIRDKKEMTVDLTLSDK</sequence>
<evidence type="ECO:0000256" key="2">
    <source>
        <dbReference type="ARBA" id="ARBA00022670"/>
    </source>
</evidence>
<dbReference type="GO" id="GO:0004252">
    <property type="term" value="F:serine-type endopeptidase activity"/>
    <property type="evidence" value="ECO:0007669"/>
    <property type="project" value="InterPro"/>
</dbReference>
<dbReference type="OrthoDB" id="9758917at2"/>
<keyword evidence="3" id="KW-0378">Hydrolase</keyword>
<evidence type="ECO:0000256" key="1">
    <source>
        <dbReference type="ARBA" id="ARBA00010541"/>
    </source>
</evidence>
<dbReference type="PROSITE" id="PS50106">
    <property type="entry name" value="PDZ"/>
    <property type="match status" value="1"/>
</dbReference>
<dbReference type="AlphaFoldDB" id="A0A1H0VTJ2"/>
<dbReference type="GO" id="GO:0006508">
    <property type="term" value="P:proteolysis"/>
    <property type="evidence" value="ECO:0007669"/>
    <property type="project" value="UniProtKB-KW"/>
</dbReference>
<dbReference type="InterPro" id="IPR001478">
    <property type="entry name" value="PDZ"/>
</dbReference>
<dbReference type="Pfam" id="PF13365">
    <property type="entry name" value="Trypsin_2"/>
    <property type="match status" value="1"/>
</dbReference>
<dbReference type="Pfam" id="PF13180">
    <property type="entry name" value="PDZ_2"/>
    <property type="match status" value="1"/>
</dbReference>
<dbReference type="RefSeq" id="WP_089973169.1">
    <property type="nucleotide sequence ID" value="NZ_FNJM01000019.1"/>
</dbReference>
<keyword evidence="5" id="KW-1185">Reference proteome</keyword>
<evidence type="ECO:0000256" key="3">
    <source>
        <dbReference type="ARBA" id="ARBA00022801"/>
    </source>
</evidence>
<dbReference type="STRING" id="94869.SAMN04488529_11915"/>
<accession>A0A1H0VTJ2</accession>
<evidence type="ECO:0000313" key="4">
    <source>
        <dbReference type="EMBL" id="SDP81416.1"/>
    </source>
</evidence>
<comment type="similarity">
    <text evidence="1">Belongs to the peptidase S1C family.</text>
</comment>
<dbReference type="PANTHER" id="PTHR43343">
    <property type="entry name" value="PEPTIDASE S12"/>
    <property type="match status" value="1"/>
</dbReference>
<dbReference type="PANTHER" id="PTHR43343:SF3">
    <property type="entry name" value="PROTEASE DO-LIKE 8, CHLOROPLASTIC"/>
    <property type="match status" value="1"/>
</dbReference>
<dbReference type="Proteomes" id="UP000198597">
    <property type="component" value="Unassembled WGS sequence"/>
</dbReference>